<feature type="compositionally biased region" description="Basic and acidic residues" evidence="8">
    <location>
        <begin position="320"/>
        <end position="336"/>
    </location>
</feature>
<feature type="compositionally biased region" description="Gly residues" evidence="8">
    <location>
        <begin position="250"/>
        <end position="262"/>
    </location>
</feature>
<feature type="transmembrane region" description="Helical" evidence="9">
    <location>
        <begin position="141"/>
        <end position="164"/>
    </location>
</feature>
<dbReference type="PANTHER" id="PTHR43066">
    <property type="entry name" value="RHOMBOID-RELATED PROTEIN"/>
    <property type="match status" value="1"/>
</dbReference>
<comment type="subcellular location">
    <subcellularLocation>
        <location evidence="1">Membrane</location>
        <topology evidence="1">Multi-pass membrane protein</topology>
    </subcellularLocation>
</comment>
<dbReference type="FunFam" id="1.20.1540.10:FF:000008">
    <property type="entry name" value="RHOMBOID-like protein 13"/>
    <property type="match status" value="1"/>
</dbReference>
<dbReference type="PROSITE" id="PS50330">
    <property type="entry name" value="UIM"/>
    <property type="match status" value="1"/>
</dbReference>
<dbReference type="RefSeq" id="XP_013396371.1">
    <property type="nucleotide sequence ID" value="XM_013540917.1"/>
</dbReference>
<dbReference type="Pfam" id="PF01694">
    <property type="entry name" value="Rhomboid"/>
    <property type="match status" value="1"/>
</dbReference>
<feature type="compositionally biased region" description="Polar residues" evidence="8">
    <location>
        <begin position="289"/>
        <end position="317"/>
    </location>
</feature>
<dbReference type="GO" id="GO:0016020">
    <property type="term" value="C:membrane"/>
    <property type="evidence" value="ECO:0007669"/>
    <property type="project" value="UniProtKB-SubCell"/>
</dbReference>
<evidence type="ECO:0000313" key="11">
    <source>
        <dbReference type="Proteomes" id="UP000085678"/>
    </source>
</evidence>
<evidence type="ECO:0000256" key="6">
    <source>
        <dbReference type="ARBA" id="ARBA00022989"/>
    </source>
</evidence>
<feature type="transmembrane region" description="Helical" evidence="9">
    <location>
        <begin position="184"/>
        <end position="212"/>
    </location>
</feature>
<name>A0A1S3IET9_LINAN</name>
<sequence length="361" mass="40021">MFRGSRQRRGPGLGLMLLVMQLLNVGLDNIPPVTLATIFGNTAVFLGLFDLKYPSIGQVCVSVVNVWYRKDWQRLLLAAFFHAHEWHLYYNMVSFLWKGISLEKRLGSLYFAYLIAVFSVLVNCTLLLLDTAVANIYENDHYLSTCAVGFSGVIFALKVVTTYYLPPGIQYVMGIPVPSRVACWVELGVIQLLVPNASFTGHLAGILVGLAYMKGPLKSIMDSIISPADARRFTPTSRASGWRQFRGQGSNQGQGYNLGGSGESYNSNLYTGGLTEEEQYRRAMEESMADTSNNSTERQNGSPRPSTTPQASASTGRLLSPDELRQRRLAKLEKDQLSQQRSQTSQQSKAGVSRLPVKRKT</sequence>
<keyword evidence="4 9" id="KW-0812">Transmembrane</keyword>
<dbReference type="GO" id="GO:0006508">
    <property type="term" value="P:proteolysis"/>
    <property type="evidence" value="ECO:0007669"/>
    <property type="project" value="UniProtKB-KW"/>
</dbReference>
<dbReference type="Gene3D" id="1.20.1540.10">
    <property type="entry name" value="Rhomboid-like"/>
    <property type="match status" value="1"/>
</dbReference>
<dbReference type="AlphaFoldDB" id="A0A1S3IET9"/>
<evidence type="ECO:0000256" key="4">
    <source>
        <dbReference type="ARBA" id="ARBA00022692"/>
    </source>
</evidence>
<evidence type="ECO:0000256" key="8">
    <source>
        <dbReference type="SAM" id="MobiDB-lite"/>
    </source>
</evidence>
<dbReference type="InterPro" id="IPR003903">
    <property type="entry name" value="UIM_dom"/>
</dbReference>
<feature type="compositionally biased region" description="Low complexity" evidence="8">
    <location>
        <begin position="337"/>
        <end position="348"/>
    </location>
</feature>
<keyword evidence="6 9" id="KW-1133">Transmembrane helix</keyword>
<comment type="similarity">
    <text evidence="2">Belongs to the peptidase S54 family.</text>
</comment>
<keyword evidence="3" id="KW-0645">Protease</keyword>
<dbReference type="GO" id="GO:0004252">
    <property type="term" value="F:serine-type endopeptidase activity"/>
    <property type="evidence" value="ECO:0007669"/>
    <property type="project" value="InterPro"/>
</dbReference>
<feature type="transmembrane region" description="Helical" evidence="9">
    <location>
        <begin position="72"/>
        <end position="90"/>
    </location>
</feature>
<dbReference type="GeneID" id="106163359"/>
<dbReference type="Proteomes" id="UP000085678">
    <property type="component" value="Unplaced"/>
</dbReference>
<dbReference type="SUPFAM" id="SSF144091">
    <property type="entry name" value="Rhomboid-like"/>
    <property type="match status" value="1"/>
</dbReference>
<evidence type="ECO:0000313" key="12">
    <source>
        <dbReference type="RefSeq" id="XP_013396371.1"/>
    </source>
</evidence>
<feature type="domain" description="Peptidase S54 rhomboid" evidence="10">
    <location>
        <begin position="70"/>
        <end position="213"/>
    </location>
</feature>
<dbReference type="InterPro" id="IPR022764">
    <property type="entry name" value="Peptidase_S54_rhomboid_dom"/>
</dbReference>
<protein>
    <submittedName>
        <fullName evidence="12">Rhomboid-related protein 4 isoform X2</fullName>
    </submittedName>
</protein>
<keyword evidence="7 9" id="KW-0472">Membrane</keyword>
<evidence type="ECO:0000256" key="2">
    <source>
        <dbReference type="ARBA" id="ARBA00009045"/>
    </source>
</evidence>
<evidence type="ECO:0000256" key="5">
    <source>
        <dbReference type="ARBA" id="ARBA00022801"/>
    </source>
</evidence>
<proteinExistence type="inferred from homology"/>
<evidence type="ECO:0000256" key="9">
    <source>
        <dbReference type="SAM" id="Phobius"/>
    </source>
</evidence>
<reference evidence="12" key="1">
    <citation type="submission" date="2025-08" db="UniProtKB">
        <authorList>
            <consortium name="RefSeq"/>
        </authorList>
    </citation>
    <scope>IDENTIFICATION</scope>
    <source>
        <tissue evidence="12">Gonads</tissue>
    </source>
</reference>
<evidence type="ECO:0000256" key="1">
    <source>
        <dbReference type="ARBA" id="ARBA00004141"/>
    </source>
</evidence>
<keyword evidence="11" id="KW-1185">Reference proteome</keyword>
<dbReference type="PANTHER" id="PTHR43066:SF1">
    <property type="entry name" value="RHOMBOID PROTEIN 2"/>
    <property type="match status" value="1"/>
</dbReference>
<organism evidence="11 12">
    <name type="scientific">Lingula anatina</name>
    <name type="common">Brachiopod</name>
    <name type="synonym">Lingula unguis</name>
    <dbReference type="NCBI Taxonomy" id="7574"/>
    <lineage>
        <taxon>Eukaryota</taxon>
        <taxon>Metazoa</taxon>
        <taxon>Spiralia</taxon>
        <taxon>Lophotrochozoa</taxon>
        <taxon>Brachiopoda</taxon>
        <taxon>Linguliformea</taxon>
        <taxon>Lingulata</taxon>
        <taxon>Lingulida</taxon>
        <taxon>Linguloidea</taxon>
        <taxon>Lingulidae</taxon>
        <taxon>Lingula</taxon>
    </lineage>
</organism>
<gene>
    <name evidence="12" type="primary">LOC106163359</name>
</gene>
<dbReference type="OrthoDB" id="10257275at2759"/>
<accession>A0A1S3IET9</accession>
<feature type="transmembrane region" description="Helical" evidence="9">
    <location>
        <begin position="110"/>
        <end position="129"/>
    </location>
</feature>
<feature type="region of interest" description="Disordered" evidence="8">
    <location>
        <begin position="283"/>
        <end position="361"/>
    </location>
</feature>
<keyword evidence="5" id="KW-0378">Hydrolase</keyword>
<evidence type="ECO:0000256" key="3">
    <source>
        <dbReference type="ARBA" id="ARBA00022670"/>
    </source>
</evidence>
<evidence type="ECO:0000256" key="7">
    <source>
        <dbReference type="ARBA" id="ARBA00023136"/>
    </source>
</evidence>
<evidence type="ECO:0000259" key="10">
    <source>
        <dbReference type="Pfam" id="PF01694"/>
    </source>
</evidence>
<feature type="region of interest" description="Disordered" evidence="8">
    <location>
        <begin position="236"/>
        <end position="262"/>
    </location>
</feature>
<dbReference type="InterPro" id="IPR035952">
    <property type="entry name" value="Rhomboid-like_sf"/>
</dbReference>